<keyword evidence="2 5" id="KW-0808">Transferase</keyword>
<evidence type="ECO:0000259" key="4">
    <source>
        <dbReference type="Pfam" id="PF08242"/>
    </source>
</evidence>
<evidence type="ECO:0000256" key="1">
    <source>
        <dbReference type="ARBA" id="ARBA00022603"/>
    </source>
</evidence>
<reference evidence="5" key="1">
    <citation type="journal article" date="2020" name="mSystems">
        <title>Genome- and Community-Level Interaction Insights into Carbon Utilization and Element Cycling Functions of Hydrothermarchaeota in Hydrothermal Sediment.</title>
        <authorList>
            <person name="Zhou Z."/>
            <person name="Liu Y."/>
            <person name="Xu W."/>
            <person name="Pan J."/>
            <person name="Luo Z.H."/>
            <person name="Li M."/>
        </authorList>
    </citation>
    <scope>NUCLEOTIDE SEQUENCE [LARGE SCALE GENOMIC DNA]</scope>
    <source>
        <strain evidence="5">SpSt-508</strain>
    </source>
</reference>
<dbReference type="CDD" id="cd02440">
    <property type="entry name" value="AdoMet_MTases"/>
    <property type="match status" value="1"/>
</dbReference>
<proteinExistence type="predicted"/>
<sequence length="308" mass="34648">MTATFVETDVPRFDFGENWSQFLRTLSEERVAAAVHSLRQVCGPDGLQERTFLDIGCGSGLFSLAAYRLGASVTSFDYDPASVRCAEELRRRESADPARWRIERGSVLDAAYLEGLGQFDVVYAWGVLHHTGDLWRAMAGACERTTPGGLLWVAIYNDQGLASRVWRRIKAAYVRLPRMLRTPYVVLVGGSWLAWRLLVRFAQMTAATVLRAVTLRDPLKPWRQFRKDAAAAQRARGMHVWYDLVDWIGGYPFEVARPEEVFRFLRDRGFVLIELTTCGGGLGCNEFVFRRTRGTAPSAGREHPVAAP</sequence>
<keyword evidence="3" id="KW-0949">S-adenosyl-L-methionine</keyword>
<feature type="domain" description="Methyltransferase type 12" evidence="4">
    <location>
        <begin position="53"/>
        <end position="151"/>
    </location>
</feature>
<dbReference type="InterPro" id="IPR029063">
    <property type="entry name" value="SAM-dependent_MTases_sf"/>
</dbReference>
<name>A0A7C4QNL8_9PLAN</name>
<accession>A0A7C4QNL8</accession>
<organism evidence="5">
    <name type="scientific">Schlesneria paludicola</name>
    <dbReference type="NCBI Taxonomy" id="360056"/>
    <lineage>
        <taxon>Bacteria</taxon>
        <taxon>Pseudomonadati</taxon>
        <taxon>Planctomycetota</taxon>
        <taxon>Planctomycetia</taxon>
        <taxon>Planctomycetales</taxon>
        <taxon>Planctomycetaceae</taxon>
        <taxon>Schlesneria</taxon>
    </lineage>
</organism>
<dbReference type="PANTHER" id="PTHR43464">
    <property type="entry name" value="METHYLTRANSFERASE"/>
    <property type="match status" value="1"/>
</dbReference>
<gene>
    <name evidence="5" type="ORF">ENS64_04075</name>
</gene>
<keyword evidence="1 5" id="KW-0489">Methyltransferase</keyword>
<evidence type="ECO:0000256" key="3">
    <source>
        <dbReference type="ARBA" id="ARBA00022691"/>
    </source>
</evidence>
<dbReference type="Pfam" id="PF08242">
    <property type="entry name" value="Methyltransf_12"/>
    <property type="match status" value="1"/>
</dbReference>
<dbReference type="AlphaFoldDB" id="A0A7C4QNL8"/>
<evidence type="ECO:0000256" key="2">
    <source>
        <dbReference type="ARBA" id="ARBA00022679"/>
    </source>
</evidence>
<dbReference type="PANTHER" id="PTHR43464:SF19">
    <property type="entry name" value="UBIQUINONE BIOSYNTHESIS O-METHYLTRANSFERASE, MITOCHONDRIAL"/>
    <property type="match status" value="1"/>
</dbReference>
<evidence type="ECO:0000313" key="5">
    <source>
        <dbReference type="EMBL" id="HGT38425.1"/>
    </source>
</evidence>
<dbReference type="Gene3D" id="3.40.50.150">
    <property type="entry name" value="Vaccinia Virus protein VP39"/>
    <property type="match status" value="1"/>
</dbReference>
<dbReference type="GO" id="GO:0032259">
    <property type="term" value="P:methylation"/>
    <property type="evidence" value="ECO:0007669"/>
    <property type="project" value="UniProtKB-KW"/>
</dbReference>
<comment type="caution">
    <text evidence="5">The sequence shown here is derived from an EMBL/GenBank/DDBJ whole genome shotgun (WGS) entry which is preliminary data.</text>
</comment>
<protein>
    <submittedName>
        <fullName evidence="5">Class I SAM-dependent methyltransferase</fullName>
    </submittedName>
</protein>
<dbReference type="InterPro" id="IPR013217">
    <property type="entry name" value="Methyltransf_12"/>
</dbReference>
<dbReference type="EMBL" id="DSVQ01000007">
    <property type="protein sequence ID" value="HGT38425.1"/>
    <property type="molecule type" value="Genomic_DNA"/>
</dbReference>
<dbReference type="SUPFAM" id="SSF53335">
    <property type="entry name" value="S-adenosyl-L-methionine-dependent methyltransferases"/>
    <property type="match status" value="1"/>
</dbReference>
<dbReference type="GO" id="GO:0008168">
    <property type="term" value="F:methyltransferase activity"/>
    <property type="evidence" value="ECO:0007669"/>
    <property type="project" value="UniProtKB-KW"/>
</dbReference>